<name>A0A2J0L4J2_9BACT</name>
<accession>A0A2J0L4J2</accession>
<reference evidence="1 2" key="1">
    <citation type="submission" date="2017-09" db="EMBL/GenBank/DDBJ databases">
        <title>Depth-based differentiation of microbial function through sediment-hosted aquifers and enrichment of novel symbionts in the deep terrestrial subsurface.</title>
        <authorList>
            <person name="Probst A.J."/>
            <person name="Ladd B."/>
            <person name="Jarett J.K."/>
            <person name="Geller-Mcgrath D.E."/>
            <person name="Sieber C.M."/>
            <person name="Emerson J.B."/>
            <person name="Anantharaman K."/>
            <person name="Thomas B.C."/>
            <person name="Malmstrom R."/>
            <person name="Stieglmeier M."/>
            <person name="Klingl A."/>
            <person name="Woyke T."/>
            <person name="Ryan C.M."/>
            <person name="Banfield J.F."/>
        </authorList>
    </citation>
    <scope>NUCLEOTIDE SEQUENCE [LARGE SCALE GENOMIC DNA]</scope>
    <source>
        <strain evidence="1">CG07_land_8_20_14_0_80_42_15</strain>
    </source>
</reference>
<sequence>MFICDFHVHSKYSRATSADMDIEHLAKWAKIKGIDLLGTGDFTHPEWLGELKKNLAPVEYGVFEHNDTFFILTSEVSNIYFKAGKSRKIHNIIFAPSFEVVAEINKALSEYGDLYSDGRPILRLESDKLVKKILSVEKNCMIIPAHIWTPHFSLFGANSGFDSIEECFEEETPHIYALETGLSSDPAMNWRCSALDRLTLVSNSDSHSPKKIGREANIFNSKMNYLDIIETLKTKDKKRFLYTIEFFPEEGKYHWDGHRKCSLRLSPAESRKVNNICPTCGSKLTIGVMHRVEKLCDRDQNFVLDNSPGYKHMVPLAEIIAGALGIGAETVGVEKEYTKLIGIFGSEFNILLNVPEEELRKRCSPKVAVGILRTREGKIKVIPGYDDVYGEVKIFDGENEEETREKQLSFF</sequence>
<dbReference type="PANTHER" id="PTHR40084:SF1">
    <property type="entry name" value="PHOSPHOTRANSFERASE"/>
    <property type="match status" value="1"/>
</dbReference>
<keyword evidence="1" id="KW-0378">Hydrolase</keyword>
<organism evidence="1 2">
    <name type="scientific">Candidatus Aquitaenariimonas noxiae</name>
    <dbReference type="NCBI Taxonomy" id="1974741"/>
    <lineage>
        <taxon>Bacteria</taxon>
        <taxon>Pseudomonadati</taxon>
        <taxon>Candidatus Omnitrophota</taxon>
        <taxon>Candidatus Aquitaenariimonas</taxon>
    </lineage>
</organism>
<keyword evidence="1" id="KW-0067">ATP-binding</keyword>
<proteinExistence type="predicted"/>
<dbReference type="PANTHER" id="PTHR40084">
    <property type="entry name" value="PHOSPHOHYDROLASE, PHP FAMILY"/>
    <property type="match status" value="1"/>
</dbReference>
<protein>
    <submittedName>
        <fullName evidence="1">DNA helicase UvrD</fullName>
    </submittedName>
</protein>
<comment type="caution">
    <text evidence="1">The sequence shown here is derived from an EMBL/GenBank/DDBJ whole genome shotgun (WGS) entry which is preliminary data.</text>
</comment>
<dbReference type="EMBL" id="PEWV01000057">
    <property type="protein sequence ID" value="PIU41447.1"/>
    <property type="molecule type" value="Genomic_DNA"/>
</dbReference>
<evidence type="ECO:0000313" key="1">
    <source>
        <dbReference type="EMBL" id="PIU41447.1"/>
    </source>
</evidence>
<dbReference type="SUPFAM" id="SSF89550">
    <property type="entry name" value="PHP domain-like"/>
    <property type="match status" value="1"/>
</dbReference>
<keyword evidence="1" id="KW-0547">Nucleotide-binding</keyword>
<keyword evidence="1" id="KW-0347">Helicase</keyword>
<dbReference type="AlphaFoldDB" id="A0A2J0L4J2"/>
<evidence type="ECO:0000313" key="2">
    <source>
        <dbReference type="Proteomes" id="UP000230052"/>
    </source>
</evidence>
<dbReference type="InterPro" id="IPR016195">
    <property type="entry name" value="Pol/histidinol_Pase-like"/>
</dbReference>
<dbReference type="Gene3D" id="3.20.20.140">
    <property type="entry name" value="Metal-dependent hydrolases"/>
    <property type="match status" value="1"/>
</dbReference>
<dbReference type="CDD" id="cd19067">
    <property type="entry name" value="PfuEndoQ-like"/>
    <property type="match status" value="1"/>
</dbReference>
<gene>
    <name evidence="1" type="ORF">COS99_05405</name>
</gene>
<dbReference type="Proteomes" id="UP000230052">
    <property type="component" value="Unassembled WGS sequence"/>
</dbReference>
<dbReference type="GO" id="GO:0004386">
    <property type="term" value="F:helicase activity"/>
    <property type="evidence" value="ECO:0007669"/>
    <property type="project" value="UniProtKB-KW"/>
</dbReference>